<dbReference type="PANTHER" id="PTHR46865:SF2">
    <property type="entry name" value="MONOOXYGENASE"/>
    <property type="match status" value="1"/>
</dbReference>
<keyword evidence="6" id="KW-1185">Reference proteome</keyword>
<sequence>MSKPSVLISGAGIAGSVCAYFLSRAGLHTTIVERAPELRKAGQQIDIRGAALQIVRRMGLEEAVRSKSTKETGLAFMDTNGKRLAEFPVDEKGGMSFTCEIEIVRAELAKIFYDASKEDTEYVFGDHITALDEKSDKVEVTFASGLKKEYDLVIGADGMGSKIRRLVFPDENVMRGFGQYTSFFTIPYEEEDGTWGQWYNATGGRCILLRPDNTGYTRAYLSVMSSKPAGYHKLSIPEQKRLFREIFEDAGWQAERVLDGMDASDDFYMQEIAQVKMEQWSKGRVALVGDAGYCPSPISGMGTSLAIIGAYILAGELGSCKGDWEKGLKTYEQKMKPFVTKAQSLPPGAPAILNPQTAWGITILNGIVGFVSWSGLASGISAVANRFARPEKDDKRLPLYAF</sequence>
<gene>
    <name evidence="5" type="ORF">L207DRAFT_516493</name>
</gene>
<dbReference type="Gene3D" id="3.50.50.60">
    <property type="entry name" value="FAD/NAD(P)-binding domain"/>
    <property type="match status" value="1"/>
</dbReference>
<dbReference type="InterPro" id="IPR002938">
    <property type="entry name" value="FAD-bd"/>
</dbReference>
<evidence type="ECO:0000256" key="2">
    <source>
        <dbReference type="ARBA" id="ARBA00022827"/>
    </source>
</evidence>
<evidence type="ECO:0000313" key="5">
    <source>
        <dbReference type="EMBL" id="PMD35543.1"/>
    </source>
</evidence>
<evidence type="ECO:0000256" key="1">
    <source>
        <dbReference type="ARBA" id="ARBA00022630"/>
    </source>
</evidence>
<evidence type="ECO:0000313" key="6">
    <source>
        <dbReference type="Proteomes" id="UP000235786"/>
    </source>
</evidence>
<dbReference type="SUPFAM" id="SSF51905">
    <property type="entry name" value="FAD/NAD(P)-binding domain"/>
    <property type="match status" value="1"/>
</dbReference>
<name>A0A2J6RAM7_HYAVF</name>
<dbReference type="Gene3D" id="3.30.9.10">
    <property type="entry name" value="D-Amino Acid Oxidase, subunit A, domain 2"/>
    <property type="match status" value="1"/>
</dbReference>
<keyword evidence="1" id="KW-0285">Flavoprotein</keyword>
<evidence type="ECO:0000259" key="4">
    <source>
        <dbReference type="Pfam" id="PF01494"/>
    </source>
</evidence>
<dbReference type="Proteomes" id="UP000235786">
    <property type="component" value="Unassembled WGS sequence"/>
</dbReference>
<feature type="domain" description="FAD-binding" evidence="4">
    <location>
        <begin position="5"/>
        <end position="342"/>
    </location>
</feature>
<organism evidence="5 6">
    <name type="scientific">Hyaloscypha variabilis (strain UAMH 11265 / GT02V1 / F)</name>
    <name type="common">Meliniomyces variabilis</name>
    <dbReference type="NCBI Taxonomy" id="1149755"/>
    <lineage>
        <taxon>Eukaryota</taxon>
        <taxon>Fungi</taxon>
        <taxon>Dikarya</taxon>
        <taxon>Ascomycota</taxon>
        <taxon>Pezizomycotina</taxon>
        <taxon>Leotiomycetes</taxon>
        <taxon>Helotiales</taxon>
        <taxon>Hyaloscyphaceae</taxon>
        <taxon>Hyaloscypha</taxon>
        <taxon>Hyaloscypha variabilis</taxon>
    </lineage>
</organism>
<keyword evidence="2" id="KW-0274">FAD</keyword>
<dbReference type="EMBL" id="KZ613952">
    <property type="protein sequence ID" value="PMD35543.1"/>
    <property type="molecule type" value="Genomic_DNA"/>
</dbReference>
<dbReference type="AlphaFoldDB" id="A0A2J6RAM7"/>
<dbReference type="InterPro" id="IPR036188">
    <property type="entry name" value="FAD/NAD-bd_sf"/>
</dbReference>
<protein>
    <submittedName>
        <fullName evidence="5">Putative oxidoreductase</fullName>
    </submittedName>
</protein>
<dbReference type="InterPro" id="IPR051704">
    <property type="entry name" value="FAD_aromatic-hydroxylase"/>
</dbReference>
<evidence type="ECO:0000256" key="3">
    <source>
        <dbReference type="ARBA" id="ARBA00023002"/>
    </source>
</evidence>
<reference evidence="5 6" key="1">
    <citation type="submission" date="2016-04" db="EMBL/GenBank/DDBJ databases">
        <title>A degradative enzymes factory behind the ericoid mycorrhizal symbiosis.</title>
        <authorList>
            <consortium name="DOE Joint Genome Institute"/>
            <person name="Martino E."/>
            <person name="Morin E."/>
            <person name="Grelet G."/>
            <person name="Kuo A."/>
            <person name="Kohler A."/>
            <person name="Daghino S."/>
            <person name="Barry K."/>
            <person name="Choi C."/>
            <person name="Cichocki N."/>
            <person name="Clum A."/>
            <person name="Copeland A."/>
            <person name="Hainaut M."/>
            <person name="Haridas S."/>
            <person name="Labutti K."/>
            <person name="Lindquist E."/>
            <person name="Lipzen A."/>
            <person name="Khouja H.-R."/>
            <person name="Murat C."/>
            <person name="Ohm R."/>
            <person name="Olson A."/>
            <person name="Spatafora J."/>
            <person name="Veneault-Fourrey C."/>
            <person name="Henrissat B."/>
            <person name="Grigoriev I."/>
            <person name="Martin F."/>
            <person name="Perotto S."/>
        </authorList>
    </citation>
    <scope>NUCLEOTIDE SEQUENCE [LARGE SCALE GENOMIC DNA]</scope>
    <source>
        <strain evidence="5 6">F</strain>
    </source>
</reference>
<dbReference type="Pfam" id="PF01494">
    <property type="entry name" value="FAD_binding_3"/>
    <property type="match status" value="1"/>
</dbReference>
<dbReference type="STRING" id="1149755.A0A2J6RAM7"/>
<dbReference type="PRINTS" id="PR00420">
    <property type="entry name" value="RNGMNOXGNASE"/>
</dbReference>
<dbReference type="OrthoDB" id="655030at2759"/>
<proteinExistence type="predicted"/>
<dbReference type="GO" id="GO:0016491">
    <property type="term" value="F:oxidoreductase activity"/>
    <property type="evidence" value="ECO:0007669"/>
    <property type="project" value="UniProtKB-KW"/>
</dbReference>
<keyword evidence="3" id="KW-0560">Oxidoreductase</keyword>
<dbReference type="PANTHER" id="PTHR46865">
    <property type="entry name" value="OXIDOREDUCTASE-RELATED"/>
    <property type="match status" value="1"/>
</dbReference>
<dbReference type="GO" id="GO:0071949">
    <property type="term" value="F:FAD binding"/>
    <property type="evidence" value="ECO:0007669"/>
    <property type="project" value="InterPro"/>
</dbReference>
<accession>A0A2J6RAM7</accession>